<dbReference type="EMBL" id="JAAWWB010000015">
    <property type="protein sequence ID" value="KAG6766024.1"/>
    <property type="molecule type" value="Genomic_DNA"/>
</dbReference>
<proteinExistence type="predicted"/>
<sequence length="106" mass="11696">MLTTGTLTECGGKETENNFSSIFGGEKLHEASLASPGAWDVFLGLLPVLNIYELLLTPLVGQDVKVYDVLLRVLEIPSKFLLDEGKWEWSVIAVWPYSQEVADVAI</sequence>
<gene>
    <name evidence="1" type="ORF">POTOM_030088</name>
</gene>
<dbReference type="AlphaFoldDB" id="A0A8X8CUL2"/>
<protein>
    <submittedName>
        <fullName evidence="1">Uncharacterized protein</fullName>
    </submittedName>
</protein>
<reference evidence="1" key="1">
    <citation type="journal article" date="2020" name="bioRxiv">
        <title>Hybrid origin of Populus tomentosa Carr. identified through genome sequencing and phylogenomic analysis.</title>
        <authorList>
            <person name="An X."/>
            <person name="Gao K."/>
            <person name="Chen Z."/>
            <person name="Li J."/>
            <person name="Yang X."/>
            <person name="Yang X."/>
            <person name="Zhou J."/>
            <person name="Guo T."/>
            <person name="Zhao T."/>
            <person name="Huang S."/>
            <person name="Miao D."/>
            <person name="Khan W.U."/>
            <person name="Rao P."/>
            <person name="Ye M."/>
            <person name="Lei B."/>
            <person name="Liao W."/>
            <person name="Wang J."/>
            <person name="Ji L."/>
            <person name="Li Y."/>
            <person name="Guo B."/>
            <person name="Mustafa N.S."/>
            <person name="Li S."/>
            <person name="Yun Q."/>
            <person name="Keller S.R."/>
            <person name="Mao J."/>
            <person name="Zhang R."/>
            <person name="Strauss S.H."/>
        </authorList>
    </citation>
    <scope>NUCLEOTIDE SEQUENCE</scope>
    <source>
        <strain evidence="1">GM15</strain>
        <tissue evidence="1">Leaf</tissue>
    </source>
</reference>
<keyword evidence="2" id="KW-1185">Reference proteome</keyword>
<dbReference type="Proteomes" id="UP000886885">
    <property type="component" value="Chromosome 8A"/>
</dbReference>
<accession>A0A8X8CUL2</accession>
<organism evidence="1 2">
    <name type="scientific">Populus tomentosa</name>
    <name type="common">Chinese white poplar</name>
    <dbReference type="NCBI Taxonomy" id="118781"/>
    <lineage>
        <taxon>Eukaryota</taxon>
        <taxon>Viridiplantae</taxon>
        <taxon>Streptophyta</taxon>
        <taxon>Embryophyta</taxon>
        <taxon>Tracheophyta</taxon>
        <taxon>Spermatophyta</taxon>
        <taxon>Magnoliopsida</taxon>
        <taxon>eudicotyledons</taxon>
        <taxon>Gunneridae</taxon>
        <taxon>Pentapetalae</taxon>
        <taxon>rosids</taxon>
        <taxon>fabids</taxon>
        <taxon>Malpighiales</taxon>
        <taxon>Salicaceae</taxon>
        <taxon>Saliceae</taxon>
        <taxon>Populus</taxon>
    </lineage>
</organism>
<evidence type="ECO:0000313" key="1">
    <source>
        <dbReference type="EMBL" id="KAG6766024.1"/>
    </source>
</evidence>
<comment type="caution">
    <text evidence="1">The sequence shown here is derived from an EMBL/GenBank/DDBJ whole genome shotgun (WGS) entry which is preliminary data.</text>
</comment>
<name>A0A8X8CUL2_POPTO</name>
<evidence type="ECO:0000313" key="2">
    <source>
        <dbReference type="Proteomes" id="UP000886885"/>
    </source>
</evidence>